<evidence type="ECO:0000313" key="10">
    <source>
        <dbReference type="Proteomes" id="UP000504637"/>
    </source>
</evidence>
<dbReference type="RefSeq" id="XP_033455506.1">
    <property type="nucleotide sequence ID" value="XM_033602706.1"/>
</dbReference>
<dbReference type="InterPro" id="IPR004274">
    <property type="entry name" value="FCP1_dom"/>
</dbReference>
<evidence type="ECO:0000256" key="4">
    <source>
        <dbReference type="ARBA" id="ARBA00047761"/>
    </source>
</evidence>
<dbReference type="AlphaFoldDB" id="A0A6J3LRL6"/>
<feature type="compositionally biased region" description="Low complexity" evidence="7">
    <location>
        <begin position="347"/>
        <end position="370"/>
    </location>
</feature>
<feature type="compositionally biased region" description="Basic and acidic residues" evidence="7">
    <location>
        <begin position="704"/>
        <end position="714"/>
    </location>
</feature>
<dbReference type="PANTHER" id="PTHR23081">
    <property type="entry name" value="RNA POLYMERASE II CTD PHOSPHATASE"/>
    <property type="match status" value="1"/>
</dbReference>
<gene>
    <name evidence="11" type="ORF">K489DRAFT_364866</name>
</gene>
<dbReference type="InterPro" id="IPR011947">
    <property type="entry name" value="FCP1_euk"/>
</dbReference>
<sequence>MRLLTPHELLYPITVTKLLKKEGDDIKANEALFVYTYTSTVTEFDKDLREDVEKKRTWPANFESELEGKISFLNVTVGQVITRRSPVAEVEEACRHEIQYGGICAECGADMTQNHYNTSIAGTSRATVNTVHGHTDLLISQAEATKADEDVKRRLLDSRKLSLVVDLDQTVIHAAVEPTIGEWQNDPTNPNHEAVKDVRKFQLIDDGPSGRGTWYYIKLRPGLPEFLDTISKHYELHIYTMGTRAYAENIAKIIDPDRKLFGDRILSRDENGSMTAKNLKRLFPVDTKMVVIIDDRADVWSWSPNLIKASVYNFFVGIGDINSSFLPQQPTLELRPAKSAKSEKDSANGTNTAATTGSNPTATNSSSNGAPTSITSPGEKSDLSAVEQMVSMAGMQDAGSLQQKLDAQAQTIVAQVEDRPLLQQQKALEQQEDEAAKASPAVEAAAEDLLMTDENSSEEPSQESVSPQKQHRSILRDDDVELEHLGRSLRDVHAAYYAEYDKQALGLKGGRVAELRPGHSKKRSFDDLDNIPDAAEIVGRLKSKVLAGVQIVFSGIFSIGTNIHHQEVVMLAKMFGATIGERINSRTTHVIASPERRTTKVRQALMRPRIAVVDLSWLPACFQHWEKVDDKPYRIHQEDNIHLSRGESFDDERDLSTSDDDDGAGLDADESSDASNPPNGKMRNLALRVDTGTGTETDTDEDLEQYRPTDERNDSSPTVTEHAEDWGNIDDELAEFLGSDMDDDESDAESVRDDLTDSEAEVSDSGGASNGSRLQKRKREALKRTTSLTNMSAAATSAPHTNGNATSAASEGGPSNDGATNNDDDDDDLGLGSDDDLEAALAAEMARDTDDEN</sequence>
<feature type="region of interest" description="Disordered" evidence="7">
    <location>
        <begin position="334"/>
        <end position="384"/>
    </location>
</feature>
<evidence type="ECO:0000259" key="8">
    <source>
        <dbReference type="PROSITE" id="PS50172"/>
    </source>
</evidence>
<evidence type="ECO:0000256" key="5">
    <source>
        <dbReference type="ARBA" id="ARBA00048336"/>
    </source>
</evidence>
<keyword evidence="3 6" id="KW-0539">Nucleus</keyword>
<evidence type="ECO:0000256" key="1">
    <source>
        <dbReference type="ARBA" id="ARBA00004123"/>
    </source>
</evidence>
<feature type="region of interest" description="Disordered" evidence="7">
    <location>
        <begin position="452"/>
        <end position="476"/>
    </location>
</feature>
<organism evidence="11">
    <name type="scientific">Dissoconium aciculare CBS 342.82</name>
    <dbReference type="NCBI Taxonomy" id="1314786"/>
    <lineage>
        <taxon>Eukaryota</taxon>
        <taxon>Fungi</taxon>
        <taxon>Dikarya</taxon>
        <taxon>Ascomycota</taxon>
        <taxon>Pezizomycotina</taxon>
        <taxon>Dothideomycetes</taxon>
        <taxon>Dothideomycetidae</taxon>
        <taxon>Mycosphaerellales</taxon>
        <taxon>Dissoconiaceae</taxon>
        <taxon>Dissoconium</taxon>
    </lineage>
</organism>
<dbReference type="PANTHER" id="PTHR23081:SF36">
    <property type="entry name" value="RNA POLYMERASE II SUBUNIT A C-TERMINAL DOMAIN PHOSPHATASE"/>
    <property type="match status" value="1"/>
</dbReference>
<dbReference type="InterPro" id="IPR039189">
    <property type="entry name" value="Fcp1"/>
</dbReference>
<dbReference type="PROSITE" id="PS50969">
    <property type="entry name" value="FCP1"/>
    <property type="match status" value="1"/>
</dbReference>
<dbReference type="GO" id="GO:0005634">
    <property type="term" value="C:nucleus"/>
    <property type="evidence" value="ECO:0007669"/>
    <property type="project" value="UniProtKB-SubCell"/>
</dbReference>
<dbReference type="InterPro" id="IPR023214">
    <property type="entry name" value="HAD_sf"/>
</dbReference>
<dbReference type="PROSITE" id="PS50172">
    <property type="entry name" value="BRCT"/>
    <property type="match status" value="1"/>
</dbReference>
<protein>
    <recommendedName>
        <fullName evidence="6">RNA polymerase II subunit A C-terminal domain phosphatase</fullName>
        <ecNumber evidence="6">3.1.3.16</ecNumber>
    </recommendedName>
</protein>
<evidence type="ECO:0000256" key="7">
    <source>
        <dbReference type="SAM" id="MobiDB-lite"/>
    </source>
</evidence>
<feature type="compositionally biased region" description="Acidic residues" evidence="7">
    <location>
        <begin position="822"/>
        <end position="838"/>
    </location>
</feature>
<dbReference type="FunFam" id="3.40.50.1000:FF:000142">
    <property type="entry name" value="Similar to FCP1-like phosphatase"/>
    <property type="match status" value="1"/>
</dbReference>
<feature type="domain" description="BRCT" evidence="8">
    <location>
        <begin position="541"/>
        <end position="635"/>
    </location>
</feature>
<feature type="compositionally biased region" description="Polar residues" evidence="7">
    <location>
        <begin position="784"/>
        <end position="809"/>
    </location>
</feature>
<feature type="compositionally biased region" description="Acidic residues" evidence="7">
    <location>
        <begin position="649"/>
        <end position="672"/>
    </location>
</feature>
<dbReference type="Gene3D" id="3.40.50.10190">
    <property type="entry name" value="BRCT domain"/>
    <property type="match status" value="1"/>
</dbReference>
<dbReference type="NCBIfam" id="TIGR02250">
    <property type="entry name" value="FCP1_euk"/>
    <property type="match status" value="1"/>
</dbReference>
<dbReference type="Gene3D" id="3.40.50.1000">
    <property type="entry name" value="HAD superfamily/HAD-like"/>
    <property type="match status" value="1"/>
</dbReference>
<dbReference type="Pfam" id="PF03031">
    <property type="entry name" value="NIF"/>
    <property type="match status" value="1"/>
</dbReference>
<dbReference type="GeneID" id="54360506"/>
<dbReference type="InterPro" id="IPR001357">
    <property type="entry name" value="BRCT_dom"/>
</dbReference>
<evidence type="ECO:0000313" key="11">
    <source>
        <dbReference type="RefSeq" id="XP_033455506.1"/>
    </source>
</evidence>
<reference evidence="11" key="2">
    <citation type="submission" date="2020-04" db="EMBL/GenBank/DDBJ databases">
        <authorList>
            <consortium name="NCBI Genome Project"/>
        </authorList>
    </citation>
    <scope>NUCLEOTIDE SEQUENCE</scope>
    <source>
        <strain evidence="11">CBS 342.82</strain>
    </source>
</reference>
<keyword evidence="2 6" id="KW-0378">Hydrolase</keyword>
<comment type="subcellular location">
    <subcellularLocation>
        <location evidence="1 6">Nucleus</location>
    </subcellularLocation>
</comment>
<evidence type="ECO:0000256" key="6">
    <source>
        <dbReference type="RuleBase" id="RU366066"/>
    </source>
</evidence>
<dbReference type="GO" id="GO:0008420">
    <property type="term" value="F:RNA polymerase II CTD heptapeptide repeat phosphatase activity"/>
    <property type="evidence" value="ECO:0007669"/>
    <property type="project" value="UniProtKB-UniRule"/>
</dbReference>
<accession>A0A6J3LRL6</accession>
<dbReference type="InterPro" id="IPR036412">
    <property type="entry name" value="HAD-like_sf"/>
</dbReference>
<feature type="compositionally biased region" description="Acidic residues" evidence="7">
    <location>
        <begin position="727"/>
        <end position="748"/>
    </location>
</feature>
<dbReference type="SUPFAM" id="SSF56784">
    <property type="entry name" value="HAD-like"/>
    <property type="match status" value="1"/>
</dbReference>
<reference evidence="11" key="3">
    <citation type="submission" date="2025-08" db="UniProtKB">
        <authorList>
            <consortium name="RefSeq"/>
        </authorList>
    </citation>
    <scope>IDENTIFICATION</scope>
    <source>
        <strain evidence="11">CBS 342.82</strain>
    </source>
</reference>
<comment type="catalytic activity">
    <reaction evidence="4 6">
        <text>O-phospho-L-seryl-[protein] + H2O = L-seryl-[protein] + phosphate</text>
        <dbReference type="Rhea" id="RHEA:20629"/>
        <dbReference type="Rhea" id="RHEA-COMP:9863"/>
        <dbReference type="Rhea" id="RHEA-COMP:11604"/>
        <dbReference type="ChEBI" id="CHEBI:15377"/>
        <dbReference type="ChEBI" id="CHEBI:29999"/>
        <dbReference type="ChEBI" id="CHEBI:43474"/>
        <dbReference type="ChEBI" id="CHEBI:83421"/>
        <dbReference type="EC" id="3.1.3.16"/>
    </reaction>
</comment>
<evidence type="ECO:0000259" key="9">
    <source>
        <dbReference type="PROSITE" id="PS50969"/>
    </source>
</evidence>
<comment type="function">
    <text evidence="6">This promotes the activity of RNA polymerase II.</text>
</comment>
<evidence type="ECO:0000256" key="2">
    <source>
        <dbReference type="ARBA" id="ARBA00022801"/>
    </source>
</evidence>
<dbReference type="SMART" id="SM00577">
    <property type="entry name" value="CPDc"/>
    <property type="match status" value="1"/>
</dbReference>
<dbReference type="EC" id="3.1.3.16" evidence="6"/>
<proteinExistence type="predicted"/>
<feature type="domain" description="FCP1 homology" evidence="9">
    <location>
        <begin position="156"/>
        <end position="335"/>
    </location>
</feature>
<dbReference type="SMART" id="SM00292">
    <property type="entry name" value="BRCT"/>
    <property type="match status" value="1"/>
</dbReference>
<comment type="catalytic activity">
    <reaction evidence="5 6">
        <text>O-phospho-L-threonyl-[protein] + H2O = L-threonyl-[protein] + phosphate</text>
        <dbReference type="Rhea" id="RHEA:47004"/>
        <dbReference type="Rhea" id="RHEA-COMP:11060"/>
        <dbReference type="Rhea" id="RHEA-COMP:11605"/>
        <dbReference type="ChEBI" id="CHEBI:15377"/>
        <dbReference type="ChEBI" id="CHEBI:30013"/>
        <dbReference type="ChEBI" id="CHEBI:43474"/>
        <dbReference type="ChEBI" id="CHEBI:61977"/>
        <dbReference type="EC" id="3.1.3.16"/>
    </reaction>
</comment>
<keyword evidence="10" id="KW-1185">Reference proteome</keyword>
<name>A0A6J3LRL6_9PEZI</name>
<dbReference type="Pfam" id="PF00533">
    <property type="entry name" value="BRCT"/>
    <property type="match status" value="1"/>
</dbReference>
<dbReference type="OrthoDB" id="10249888at2759"/>
<dbReference type="SUPFAM" id="SSF52113">
    <property type="entry name" value="BRCT domain"/>
    <property type="match status" value="1"/>
</dbReference>
<dbReference type="CDD" id="cd17729">
    <property type="entry name" value="BRCT_CTDP1"/>
    <property type="match status" value="1"/>
</dbReference>
<dbReference type="Gene3D" id="1.10.287.10">
    <property type="entry name" value="S15/NS1, RNA-binding"/>
    <property type="match status" value="1"/>
</dbReference>
<dbReference type="InterPro" id="IPR036420">
    <property type="entry name" value="BRCT_dom_sf"/>
</dbReference>
<evidence type="ECO:0000256" key="3">
    <source>
        <dbReference type="ARBA" id="ARBA00023242"/>
    </source>
</evidence>
<reference evidence="11" key="1">
    <citation type="submission" date="2020-01" db="EMBL/GenBank/DDBJ databases">
        <authorList>
            <consortium name="DOE Joint Genome Institute"/>
            <person name="Haridas S."/>
            <person name="Albert R."/>
            <person name="Binder M."/>
            <person name="Bloem J."/>
            <person name="Labutti K."/>
            <person name="Salamov A."/>
            <person name="Andreopoulos B."/>
            <person name="Baker S.E."/>
            <person name="Barry K."/>
            <person name="Bills G."/>
            <person name="Bluhm B.H."/>
            <person name="Cannon C."/>
            <person name="Castanera R."/>
            <person name="Culley D.E."/>
            <person name="Daum C."/>
            <person name="Ezra D."/>
            <person name="Gonzalez J.B."/>
            <person name="Henrissat B."/>
            <person name="Kuo A."/>
            <person name="Liang C."/>
            <person name="Lipzen A."/>
            <person name="Lutzoni F."/>
            <person name="Magnuson J."/>
            <person name="Mondo S."/>
            <person name="Nolan M."/>
            <person name="Ohm R."/>
            <person name="Pangilinan J."/>
            <person name="Park H.-J."/>
            <person name="Ramirez L."/>
            <person name="Alfaro M."/>
            <person name="Sun H."/>
            <person name="Tritt A."/>
            <person name="Yoshinaga Y."/>
            <person name="Zwiers L.-H."/>
            <person name="Turgeon B.G."/>
            <person name="Goodwin S.B."/>
            <person name="Spatafora J.W."/>
            <person name="Crous P.W."/>
            <person name="Grigoriev I.V."/>
        </authorList>
    </citation>
    <scope>NUCLEOTIDE SEQUENCE</scope>
    <source>
        <strain evidence="11">CBS 342.82</strain>
    </source>
</reference>
<dbReference type="CDD" id="cd07521">
    <property type="entry name" value="HAD_FCP1-like"/>
    <property type="match status" value="1"/>
</dbReference>
<feature type="region of interest" description="Disordered" evidence="7">
    <location>
        <begin position="644"/>
        <end position="853"/>
    </location>
</feature>
<dbReference type="Proteomes" id="UP000504637">
    <property type="component" value="Unplaced"/>
</dbReference>